<comment type="caution">
    <text evidence="2">The sequence shown here is derived from an EMBL/GenBank/DDBJ whole genome shotgun (WGS) entry which is preliminary data.</text>
</comment>
<evidence type="ECO:0008006" key="4">
    <source>
        <dbReference type="Google" id="ProtNLM"/>
    </source>
</evidence>
<gene>
    <name evidence="2" type="ORF">TIFTF001_018629</name>
</gene>
<evidence type="ECO:0000313" key="3">
    <source>
        <dbReference type="Proteomes" id="UP001187192"/>
    </source>
</evidence>
<dbReference type="Proteomes" id="UP001187192">
    <property type="component" value="Unassembled WGS sequence"/>
</dbReference>
<evidence type="ECO:0000256" key="1">
    <source>
        <dbReference type="SAM" id="MobiDB-lite"/>
    </source>
</evidence>
<proteinExistence type="predicted"/>
<reference evidence="2" key="1">
    <citation type="submission" date="2023-07" db="EMBL/GenBank/DDBJ databases">
        <title>draft genome sequence of fig (Ficus carica).</title>
        <authorList>
            <person name="Takahashi T."/>
            <person name="Nishimura K."/>
        </authorList>
    </citation>
    <scope>NUCLEOTIDE SEQUENCE</scope>
</reference>
<accession>A0AA88D849</accession>
<dbReference type="EMBL" id="BTGU01000031">
    <property type="protein sequence ID" value="GMN49463.1"/>
    <property type="molecule type" value="Genomic_DNA"/>
</dbReference>
<dbReference type="PANTHER" id="PTHR33223:SF10">
    <property type="entry name" value="AMINOTRANSFERASE-LIKE PLANT MOBILE DOMAIN-CONTAINING PROTEIN"/>
    <property type="match status" value="1"/>
</dbReference>
<feature type="region of interest" description="Disordered" evidence="1">
    <location>
        <begin position="236"/>
        <end position="291"/>
    </location>
</feature>
<feature type="compositionally biased region" description="Polar residues" evidence="1">
    <location>
        <begin position="316"/>
        <end position="328"/>
    </location>
</feature>
<name>A0AA88D849_FICCA</name>
<sequence>MTVVDTPPVSLSLRAVSLLQATRRVAAFPATTSLPPTFLACSTVTKPWTSEPDKTSRALTTLPEPAHRALGDLNADEVCGHNGSPRSHSRNSERPYPIKQGKRKQKSPYQLNDPSLLRDYSVESFYAPSTPEKIRLGMANEGHNERPREHNLRVGAVDPLFTSAIMATPYSSRFKMPSLASYDGFMDADEHLENYQAHMLIQKANEATLCKTFYLTLTDAARQWYRRLMPGTMDSFKLGPNARESSRPVGKKLNKDGANQVRSEKGKAVNKTEANPGPKTPAGRFHQYTPLSPPPSIAIFTRKSAKRDHTLPQDHVTGSTRVFPSTLSTPSLEEQPWVTLLVAKEVMSVRQGR</sequence>
<protein>
    <recommendedName>
        <fullName evidence="4">Retrotransposon gag domain-containing protein</fullName>
    </recommendedName>
</protein>
<evidence type="ECO:0000313" key="2">
    <source>
        <dbReference type="EMBL" id="GMN49463.1"/>
    </source>
</evidence>
<dbReference type="AlphaFoldDB" id="A0AA88D849"/>
<organism evidence="2 3">
    <name type="scientific">Ficus carica</name>
    <name type="common">Common fig</name>
    <dbReference type="NCBI Taxonomy" id="3494"/>
    <lineage>
        <taxon>Eukaryota</taxon>
        <taxon>Viridiplantae</taxon>
        <taxon>Streptophyta</taxon>
        <taxon>Embryophyta</taxon>
        <taxon>Tracheophyta</taxon>
        <taxon>Spermatophyta</taxon>
        <taxon>Magnoliopsida</taxon>
        <taxon>eudicotyledons</taxon>
        <taxon>Gunneridae</taxon>
        <taxon>Pentapetalae</taxon>
        <taxon>rosids</taxon>
        <taxon>fabids</taxon>
        <taxon>Rosales</taxon>
        <taxon>Moraceae</taxon>
        <taxon>Ficeae</taxon>
        <taxon>Ficus</taxon>
    </lineage>
</organism>
<keyword evidence="3" id="KW-1185">Reference proteome</keyword>
<dbReference type="PANTHER" id="PTHR33223">
    <property type="entry name" value="CCHC-TYPE DOMAIN-CONTAINING PROTEIN"/>
    <property type="match status" value="1"/>
</dbReference>
<feature type="region of interest" description="Disordered" evidence="1">
    <location>
        <begin position="308"/>
        <end position="328"/>
    </location>
</feature>
<feature type="region of interest" description="Disordered" evidence="1">
    <location>
        <begin position="69"/>
        <end position="113"/>
    </location>
</feature>